<accession>A0A6A9JYD2</accession>
<evidence type="ECO:0000259" key="1">
    <source>
        <dbReference type="Pfam" id="PF18686"/>
    </source>
</evidence>
<feature type="domain" description="DUF5636" evidence="1">
    <location>
        <begin position="56"/>
        <end position="224"/>
    </location>
</feature>
<evidence type="ECO:0000313" key="2">
    <source>
        <dbReference type="EMBL" id="MUI56473.1"/>
    </source>
</evidence>
<dbReference type="InterPro" id="IPR040708">
    <property type="entry name" value="DUF5636"/>
</dbReference>
<dbReference type="EMBL" id="WOAJ01000001">
    <property type="protein sequence ID" value="MUI56473.1"/>
    <property type="molecule type" value="Genomic_DNA"/>
</dbReference>
<dbReference type="RefSeq" id="WP_132711659.1">
    <property type="nucleotide sequence ID" value="NZ_CP172849.1"/>
</dbReference>
<name>A0A6A9JYD2_PSEAI</name>
<dbReference type="Pfam" id="PF18686">
    <property type="entry name" value="DUF5636"/>
    <property type="match status" value="1"/>
</dbReference>
<proteinExistence type="predicted"/>
<organism evidence="2">
    <name type="scientific">Pseudomonas aeruginosa</name>
    <dbReference type="NCBI Taxonomy" id="287"/>
    <lineage>
        <taxon>Bacteria</taxon>
        <taxon>Pseudomonadati</taxon>
        <taxon>Pseudomonadota</taxon>
        <taxon>Gammaproteobacteria</taxon>
        <taxon>Pseudomonadales</taxon>
        <taxon>Pseudomonadaceae</taxon>
        <taxon>Pseudomonas</taxon>
    </lineage>
</organism>
<dbReference type="AlphaFoldDB" id="A0A6A9JYD2"/>
<protein>
    <recommendedName>
        <fullName evidence="1">DUF5636 domain-containing protein</fullName>
    </recommendedName>
</protein>
<comment type="caution">
    <text evidence="2">The sequence shown here is derived from an EMBL/GenBank/DDBJ whole genome shotgun (WGS) entry which is preliminary data.</text>
</comment>
<sequence length="285" mass="33583">MFTEENEDADVYIEGDDKISKEIKTLEEKHKYKINRRLLKRLLMISRKLEVGPIGVTNDLSQLEEGLKKEKDSKSIFRGEFNKTRKILSKHLADTERKAGFHILPGGRVKIYAAAVNSETFEKQQIAQPMHFKDLVSPRHGEFTHRIQWYILYSTIKDMPFSSFFRIYAGILQYTELWDVFFDRTETASDHRATSGYDFRCPELFNDWLRGPDSKAKFPLLSEILANRFNKRENYSAEDYLAKKIYRTDFKKLGEPQKNAISKSIEDMSSYYMYDNKITTYKKEN</sequence>
<reference evidence="2" key="1">
    <citation type="submission" date="2019-11" db="EMBL/GenBank/DDBJ databases">
        <title>Genomes of ocular Pseudomonas aeruginosa isolates.</title>
        <authorList>
            <person name="Khan M."/>
            <person name="Rice S.A."/>
            <person name="Willcox M.D.P."/>
            <person name="Stapleton F."/>
        </authorList>
    </citation>
    <scope>NUCLEOTIDE SEQUENCE</scope>
    <source>
        <strain evidence="2">PA206</strain>
    </source>
</reference>
<gene>
    <name evidence="2" type="ORF">GNQ20_01435</name>
</gene>